<proteinExistence type="predicted"/>
<protein>
    <submittedName>
        <fullName evidence="2">Exodeoxyribonuclease-5</fullName>
    </submittedName>
</protein>
<dbReference type="Proteomes" id="UP000199452">
    <property type="component" value="Unassembled WGS sequence"/>
</dbReference>
<keyword evidence="3" id="KW-1185">Reference proteome</keyword>
<dbReference type="Gene3D" id="3.40.50.300">
    <property type="entry name" value="P-loop containing nucleotide triphosphate hydrolases"/>
    <property type="match status" value="2"/>
</dbReference>
<dbReference type="InterPro" id="IPR027417">
    <property type="entry name" value="P-loop_NTPase"/>
</dbReference>
<gene>
    <name evidence="2" type="ORF">SAMN05216323_100760</name>
</gene>
<dbReference type="InterPro" id="IPR027785">
    <property type="entry name" value="UvrD-like_helicase_C"/>
</dbReference>
<dbReference type="CDD" id="cd17933">
    <property type="entry name" value="DEXSc_RecD-like"/>
    <property type="match status" value="1"/>
</dbReference>
<dbReference type="AlphaFoldDB" id="A0A1G6H8E2"/>
<dbReference type="Pfam" id="PF13538">
    <property type="entry name" value="UvrD_C_2"/>
    <property type="match status" value="1"/>
</dbReference>
<evidence type="ECO:0000313" key="3">
    <source>
        <dbReference type="Proteomes" id="UP000199452"/>
    </source>
</evidence>
<dbReference type="Pfam" id="PF13604">
    <property type="entry name" value="AAA_30"/>
    <property type="match status" value="1"/>
</dbReference>
<name>A0A1G6H8E2_9BACT</name>
<reference evidence="2 3" key="1">
    <citation type="submission" date="2016-09" db="EMBL/GenBank/DDBJ databases">
        <authorList>
            <person name="Capua I."/>
            <person name="De Benedictis P."/>
            <person name="Joannis T."/>
            <person name="Lombin L.H."/>
            <person name="Cattoli G."/>
        </authorList>
    </citation>
    <scope>NUCLEOTIDE SEQUENCE [LARGE SCALE GENOMIC DNA]</scope>
    <source>
        <strain evidence="2 3">A7P-90m</strain>
    </source>
</reference>
<accession>A0A1G6H8E2</accession>
<dbReference type="OrthoDB" id="9803432at2"/>
<dbReference type="RefSeq" id="WP_092435770.1">
    <property type="nucleotide sequence ID" value="NZ_FMYP01000007.1"/>
</dbReference>
<evidence type="ECO:0000313" key="2">
    <source>
        <dbReference type="EMBL" id="SDB89706.1"/>
    </source>
</evidence>
<dbReference type="CDD" id="cd18809">
    <property type="entry name" value="SF1_C_RecD"/>
    <property type="match status" value="1"/>
</dbReference>
<dbReference type="STRING" id="1640674.SAMN05216323_100760"/>
<sequence>MLKKHLSNQFVEALGYIPTDGQLFLFEKVAEFIVENQDSDIFLANGYAGTGKTSAIGSVVKVLEGYKQKVVLLAPTGRAAKVFAHYSNKTAFTIHKQIYRQKVAADVQSMFLLDRNPLSNTIFFVDEASMISNTIPDQSVFGTGNLLRDLVEYVRSGKNCKLILIGDDAQLPPVGLTHSPALDLEVMRIYGKIYSVQLTEVVRQVGDSGILKNATLIRSILQQQELQLPTLLFDGFQDVIPINGMELLELLENAFYEYGGDQVVVVTKSNKRANIYNNGIRQKILFREEELSVGDAIMIVKNNYFWTSEVDELSFIANGDTAIVERIRKYEDRYGFRFANVSLRFPDYGDLSLDVKIVLDTLSSESASLTFEQSKMLYTGVAEDYAHLLLKKERWLAVKNDPYYNALQIKFAYAITCHKAQGGQWPVVFVDHGYFTQEMLSIDFIRWLYTAVTRASTRLYLVNFDKKFF</sequence>
<feature type="domain" description="UvrD-like helicase C-terminal" evidence="1">
    <location>
        <begin position="411"/>
        <end position="462"/>
    </location>
</feature>
<dbReference type="SUPFAM" id="SSF52540">
    <property type="entry name" value="P-loop containing nucleoside triphosphate hydrolases"/>
    <property type="match status" value="1"/>
</dbReference>
<dbReference type="InterPro" id="IPR050534">
    <property type="entry name" value="Coronavir_polyprotein_1ab"/>
</dbReference>
<organism evidence="2 3">
    <name type="scientific">Williamwhitmania taraxaci</name>
    <dbReference type="NCBI Taxonomy" id="1640674"/>
    <lineage>
        <taxon>Bacteria</taxon>
        <taxon>Pseudomonadati</taxon>
        <taxon>Bacteroidota</taxon>
        <taxon>Bacteroidia</taxon>
        <taxon>Bacteroidales</taxon>
        <taxon>Williamwhitmaniaceae</taxon>
        <taxon>Williamwhitmania</taxon>
    </lineage>
</organism>
<dbReference type="EMBL" id="FMYP01000007">
    <property type="protein sequence ID" value="SDB89706.1"/>
    <property type="molecule type" value="Genomic_DNA"/>
</dbReference>
<evidence type="ECO:0000259" key="1">
    <source>
        <dbReference type="Pfam" id="PF13538"/>
    </source>
</evidence>
<dbReference type="PANTHER" id="PTHR43788">
    <property type="entry name" value="DNA2/NAM7 HELICASE FAMILY MEMBER"/>
    <property type="match status" value="1"/>
</dbReference>